<keyword evidence="2" id="KW-0472">Membrane</keyword>
<name>A0ABV8Q4D6_9MICO</name>
<dbReference type="EMBL" id="JBHSCN010000003">
    <property type="protein sequence ID" value="MFC4242674.1"/>
    <property type="molecule type" value="Genomic_DNA"/>
</dbReference>
<dbReference type="Proteomes" id="UP001595900">
    <property type="component" value="Unassembled WGS sequence"/>
</dbReference>
<sequence length="118" mass="12584">MPDGTDLNGPGDGMLSLLFPVVGVIVALGVVAVFATVIYRLIRDRKKIASYREAMYELPGEILKATRAGDTQRAQLLQNQLLLMQQQQLLSQQGAPAVPPFTGPSGVPGDINGDGIPR</sequence>
<dbReference type="RefSeq" id="WP_390227553.1">
    <property type="nucleotide sequence ID" value="NZ_JBHSCN010000003.1"/>
</dbReference>
<keyword evidence="4" id="KW-1185">Reference proteome</keyword>
<evidence type="ECO:0000256" key="1">
    <source>
        <dbReference type="SAM" id="MobiDB-lite"/>
    </source>
</evidence>
<evidence type="ECO:0000313" key="3">
    <source>
        <dbReference type="EMBL" id="MFC4242674.1"/>
    </source>
</evidence>
<keyword evidence="2" id="KW-1133">Transmembrane helix</keyword>
<evidence type="ECO:0000256" key="2">
    <source>
        <dbReference type="SAM" id="Phobius"/>
    </source>
</evidence>
<accession>A0ABV8Q4D6</accession>
<gene>
    <name evidence="3" type="ORF">ACFOYW_04750</name>
</gene>
<proteinExistence type="predicted"/>
<feature type="region of interest" description="Disordered" evidence="1">
    <location>
        <begin position="94"/>
        <end position="118"/>
    </location>
</feature>
<comment type="caution">
    <text evidence="3">The sequence shown here is derived from an EMBL/GenBank/DDBJ whole genome shotgun (WGS) entry which is preliminary data.</text>
</comment>
<evidence type="ECO:0000313" key="4">
    <source>
        <dbReference type="Proteomes" id="UP001595900"/>
    </source>
</evidence>
<organism evidence="3 4">
    <name type="scientific">Gryllotalpicola reticulitermitis</name>
    <dbReference type="NCBI Taxonomy" id="1184153"/>
    <lineage>
        <taxon>Bacteria</taxon>
        <taxon>Bacillati</taxon>
        <taxon>Actinomycetota</taxon>
        <taxon>Actinomycetes</taxon>
        <taxon>Micrococcales</taxon>
        <taxon>Microbacteriaceae</taxon>
        <taxon>Gryllotalpicola</taxon>
    </lineage>
</organism>
<protein>
    <submittedName>
        <fullName evidence="3">Uncharacterized protein</fullName>
    </submittedName>
</protein>
<feature type="transmembrane region" description="Helical" evidence="2">
    <location>
        <begin position="17"/>
        <end position="42"/>
    </location>
</feature>
<reference evidence="4" key="1">
    <citation type="journal article" date="2019" name="Int. J. Syst. Evol. Microbiol.">
        <title>The Global Catalogue of Microorganisms (GCM) 10K type strain sequencing project: providing services to taxonomists for standard genome sequencing and annotation.</title>
        <authorList>
            <consortium name="The Broad Institute Genomics Platform"/>
            <consortium name="The Broad Institute Genome Sequencing Center for Infectious Disease"/>
            <person name="Wu L."/>
            <person name="Ma J."/>
        </authorList>
    </citation>
    <scope>NUCLEOTIDE SEQUENCE [LARGE SCALE GENOMIC DNA]</scope>
    <source>
        <strain evidence="4">CGMCC 1.10363</strain>
    </source>
</reference>
<keyword evidence="2" id="KW-0812">Transmembrane</keyword>